<evidence type="ECO:0000313" key="1">
    <source>
        <dbReference type="EMBL" id="KJE77143.1"/>
    </source>
</evidence>
<comment type="caution">
    <text evidence="1">The sequence shown here is derived from an EMBL/GenBank/DDBJ whole genome shotgun (WGS) entry which is preliminary data.</text>
</comment>
<organism evidence="1 2">
    <name type="scientific">Ferrimicrobium acidiphilum DSM 19497</name>
    <dbReference type="NCBI Taxonomy" id="1121877"/>
    <lineage>
        <taxon>Bacteria</taxon>
        <taxon>Bacillati</taxon>
        <taxon>Actinomycetota</taxon>
        <taxon>Acidimicrobiia</taxon>
        <taxon>Acidimicrobiales</taxon>
        <taxon>Acidimicrobiaceae</taxon>
        <taxon>Ferrimicrobium</taxon>
    </lineage>
</organism>
<accession>A0A0D8FV21</accession>
<name>A0A0D8FV21_9ACTN</name>
<sequence length="207" mass="21607">MPVFFSVVGPESGRIPAPPSGENYAFAIVGVGCGRPFTSNSCAGTEVAAATGDSNITNVALYFNTGYTDGYGRNINSACANDGIGDPYTVFNGIKGVHALSTAQRAWEIGCSEALYAKTKPPAVTPTMWWAYVETGNSWSTNTSVNDFAIDALSYAMQAGVALRSFYSYTSAWNKVAGKGSTPTPAESGSWVAFAGNTLNGVSNFVV</sequence>
<proteinExistence type="predicted"/>
<reference evidence="1 2" key="1">
    <citation type="submission" date="2015-01" db="EMBL/GenBank/DDBJ databases">
        <title>Draft genome of the acidophilic iron oxidizer Ferrimicrobium acidiphilum strain T23.</title>
        <authorList>
            <person name="Poehlein A."/>
            <person name="Eisen S."/>
            <person name="Schloemann M."/>
            <person name="Johnson B.D."/>
            <person name="Daniel R."/>
            <person name="Muehling M."/>
        </authorList>
    </citation>
    <scope>NUCLEOTIDE SEQUENCE [LARGE SCALE GENOMIC DNA]</scope>
    <source>
        <strain evidence="1 2">T23</strain>
    </source>
</reference>
<dbReference type="AlphaFoldDB" id="A0A0D8FV21"/>
<protein>
    <submittedName>
        <fullName evidence="1">Uncharacterized protein</fullName>
    </submittedName>
</protein>
<dbReference type="GeneID" id="78372320"/>
<dbReference type="RefSeq" id="WP_035388877.1">
    <property type="nucleotide sequence ID" value="NZ_JQKF01000007.1"/>
</dbReference>
<dbReference type="Proteomes" id="UP000032336">
    <property type="component" value="Unassembled WGS sequence"/>
</dbReference>
<gene>
    <name evidence="1" type="ORF">FEAC_10730</name>
</gene>
<evidence type="ECO:0000313" key="2">
    <source>
        <dbReference type="Proteomes" id="UP000032336"/>
    </source>
</evidence>
<keyword evidence="2" id="KW-1185">Reference proteome</keyword>
<dbReference type="EMBL" id="JXUW01000007">
    <property type="protein sequence ID" value="KJE77143.1"/>
    <property type="molecule type" value="Genomic_DNA"/>
</dbReference>